<feature type="transmembrane region" description="Helical" evidence="2">
    <location>
        <begin position="400"/>
        <end position="420"/>
    </location>
</feature>
<accession>A0ABV5LMZ7</accession>
<sequence length="518" mass="52042">MPATPAPAGTTARTETGPTPTTPPRARRLALVAALVAAVLTALLWLPRPPSLGPEVSGDADLAARARTASAGLDLQGLAVATGSRGGPVRTAALGAADARPDSRRAMTAGTPQEIGSVTKSLTGLLLADAVARGEVEATTTLGEIYPDAGLDAGLATVTLDELATHRSGLGVVGGRRALGVVAANLSQGNPYRGQTPASVLQEAQQFQLGGGTRGEFTYSNLGYALLGHALAEVAGIPYPDLLRQRVLDPLGMGATLVDPDPRPAGHAHEVDAAGRDVADWRSAGSAPAGTGVWSTAEDLGRLMAAVAAGTAPGQDAVRPRGPWQGGESGSGWGFFRAEVQGRTLLLNNGATAGGVSSVALDPATGDWVALTAPSAVESQTIAFRLLGLDVAPPTTAQRLLTLPVGVTLGLVLVAVLAALRHGLRPRIAPSATRLGVLDGVLGQVLLVALLAGIGAWAVVPPGLFAVAVGAATFSAVVHLARWRVLPGPSGVVPVVGTGFSLLVSVVLLALLLGGWPG</sequence>
<feature type="transmembrane region" description="Helical" evidence="2">
    <location>
        <begin position="441"/>
        <end position="458"/>
    </location>
</feature>
<keyword evidence="5" id="KW-1185">Reference proteome</keyword>
<dbReference type="SUPFAM" id="SSF56601">
    <property type="entry name" value="beta-lactamase/transpeptidase-like"/>
    <property type="match status" value="1"/>
</dbReference>
<dbReference type="PANTHER" id="PTHR43283">
    <property type="entry name" value="BETA-LACTAMASE-RELATED"/>
    <property type="match status" value="1"/>
</dbReference>
<dbReference type="EC" id="3.-.-.-" evidence="4"/>
<evidence type="ECO:0000313" key="4">
    <source>
        <dbReference type="EMBL" id="MFB9375427.1"/>
    </source>
</evidence>
<proteinExistence type="predicted"/>
<evidence type="ECO:0000313" key="5">
    <source>
        <dbReference type="Proteomes" id="UP001589748"/>
    </source>
</evidence>
<name>A0ABV5LMZ7_9ACTN</name>
<feature type="transmembrane region" description="Helical" evidence="2">
    <location>
        <begin position="464"/>
        <end position="481"/>
    </location>
</feature>
<keyword evidence="4" id="KW-0378">Hydrolase</keyword>
<feature type="transmembrane region" description="Helical" evidence="2">
    <location>
        <begin position="29"/>
        <end position="46"/>
    </location>
</feature>
<dbReference type="Gene3D" id="3.40.710.10">
    <property type="entry name" value="DD-peptidase/beta-lactamase superfamily"/>
    <property type="match status" value="1"/>
</dbReference>
<reference evidence="4 5" key="1">
    <citation type="submission" date="2024-09" db="EMBL/GenBank/DDBJ databases">
        <authorList>
            <person name="Sun Q."/>
            <person name="Mori K."/>
        </authorList>
    </citation>
    <scope>NUCLEOTIDE SEQUENCE [LARGE SCALE GENOMIC DNA]</scope>
    <source>
        <strain evidence="4 5">TISTR 1856</strain>
    </source>
</reference>
<dbReference type="Pfam" id="PF00144">
    <property type="entry name" value="Beta-lactamase"/>
    <property type="match status" value="1"/>
</dbReference>
<feature type="compositionally biased region" description="Low complexity" evidence="1">
    <location>
        <begin position="1"/>
        <end position="19"/>
    </location>
</feature>
<dbReference type="GO" id="GO:0016787">
    <property type="term" value="F:hydrolase activity"/>
    <property type="evidence" value="ECO:0007669"/>
    <property type="project" value="UniProtKB-KW"/>
</dbReference>
<feature type="transmembrane region" description="Helical" evidence="2">
    <location>
        <begin position="493"/>
        <end position="516"/>
    </location>
</feature>
<dbReference type="EMBL" id="JBHMDM010000001">
    <property type="protein sequence ID" value="MFB9375427.1"/>
    <property type="molecule type" value="Genomic_DNA"/>
</dbReference>
<keyword evidence="2" id="KW-0812">Transmembrane</keyword>
<dbReference type="PANTHER" id="PTHR43283:SF15">
    <property type="entry name" value="CONSERVED PROTEIN"/>
    <property type="match status" value="1"/>
</dbReference>
<dbReference type="RefSeq" id="WP_380136340.1">
    <property type="nucleotide sequence ID" value="NZ_JBHLUI010000006.1"/>
</dbReference>
<gene>
    <name evidence="4" type="ORF">ACFFVI_00445</name>
</gene>
<feature type="domain" description="Beta-lactamase-related" evidence="3">
    <location>
        <begin position="68"/>
        <end position="366"/>
    </location>
</feature>
<keyword evidence="2" id="KW-0472">Membrane</keyword>
<evidence type="ECO:0000259" key="3">
    <source>
        <dbReference type="Pfam" id="PF00144"/>
    </source>
</evidence>
<dbReference type="InterPro" id="IPR012338">
    <property type="entry name" value="Beta-lactam/transpept-like"/>
</dbReference>
<keyword evidence="2" id="KW-1133">Transmembrane helix</keyword>
<evidence type="ECO:0000256" key="1">
    <source>
        <dbReference type="SAM" id="MobiDB-lite"/>
    </source>
</evidence>
<comment type="caution">
    <text evidence="4">The sequence shown here is derived from an EMBL/GenBank/DDBJ whole genome shotgun (WGS) entry which is preliminary data.</text>
</comment>
<organism evidence="4 5">
    <name type="scientific">Kineococcus gynurae</name>
    <dbReference type="NCBI Taxonomy" id="452979"/>
    <lineage>
        <taxon>Bacteria</taxon>
        <taxon>Bacillati</taxon>
        <taxon>Actinomycetota</taxon>
        <taxon>Actinomycetes</taxon>
        <taxon>Kineosporiales</taxon>
        <taxon>Kineosporiaceae</taxon>
        <taxon>Kineococcus</taxon>
    </lineage>
</organism>
<evidence type="ECO:0000256" key="2">
    <source>
        <dbReference type="SAM" id="Phobius"/>
    </source>
</evidence>
<feature type="region of interest" description="Disordered" evidence="1">
    <location>
        <begin position="1"/>
        <end position="24"/>
    </location>
</feature>
<dbReference type="InterPro" id="IPR050789">
    <property type="entry name" value="Diverse_Enzym_Activities"/>
</dbReference>
<dbReference type="InterPro" id="IPR001466">
    <property type="entry name" value="Beta-lactam-related"/>
</dbReference>
<dbReference type="Proteomes" id="UP001589748">
    <property type="component" value="Unassembled WGS sequence"/>
</dbReference>
<protein>
    <submittedName>
        <fullName evidence="4">Serine hydrolase domain-containing protein</fullName>
        <ecNumber evidence="4">3.-.-.-</ecNumber>
    </submittedName>
</protein>